<dbReference type="GO" id="GO:0042953">
    <property type="term" value="P:lipoprotein transport"/>
    <property type="evidence" value="ECO:0007669"/>
    <property type="project" value="InterPro"/>
</dbReference>
<comment type="subcellular location">
    <subcellularLocation>
        <location evidence="1 10">Periplasm</location>
    </subcellularLocation>
</comment>
<evidence type="ECO:0000256" key="7">
    <source>
        <dbReference type="ARBA" id="ARBA00022764"/>
    </source>
</evidence>
<evidence type="ECO:0000313" key="11">
    <source>
        <dbReference type="EMBL" id="MCS3902774.1"/>
    </source>
</evidence>
<evidence type="ECO:0000256" key="8">
    <source>
        <dbReference type="ARBA" id="ARBA00022927"/>
    </source>
</evidence>
<dbReference type="AlphaFoldDB" id="A0AAE3HKG9"/>
<dbReference type="InterPro" id="IPR029046">
    <property type="entry name" value="LolA/LolB/LppX"/>
</dbReference>
<keyword evidence="5 10" id="KW-0813">Transport</keyword>
<dbReference type="EMBL" id="JANUCT010000004">
    <property type="protein sequence ID" value="MCS3902774.1"/>
    <property type="molecule type" value="Genomic_DNA"/>
</dbReference>
<evidence type="ECO:0000313" key="12">
    <source>
        <dbReference type="Proteomes" id="UP001204445"/>
    </source>
</evidence>
<evidence type="ECO:0000256" key="5">
    <source>
        <dbReference type="ARBA" id="ARBA00022448"/>
    </source>
</evidence>
<dbReference type="CDD" id="cd16325">
    <property type="entry name" value="LolA"/>
    <property type="match status" value="1"/>
</dbReference>
<dbReference type="HAMAP" id="MF_00240">
    <property type="entry name" value="LolA"/>
    <property type="match status" value="1"/>
</dbReference>
<accession>A0AAE3HKG9</accession>
<dbReference type="InterPro" id="IPR004564">
    <property type="entry name" value="OM_lipoprot_carrier_LolA-like"/>
</dbReference>
<organism evidence="11 12">
    <name type="scientific">Methylohalomonas lacus</name>
    <dbReference type="NCBI Taxonomy" id="398773"/>
    <lineage>
        <taxon>Bacteria</taxon>
        <taxon>Pseudomonadati</taxon>
        <taxon>Pseudomonadota</taxon>
        <taxon>Gammaproteobacteria</taxon>
        <taxon>Methylohalomonadales</taxon>
        <taxon>Methylohalomonadaceae</taxon>
        <taxon>Methylohalomonas</taxon>
    </lineage>
</organism>
<dbReference type="SUPFAM" id="SSF89392">
    <property type="entry name" value="Prokaryotic lipoproteins and lipoprotein localization factors"/>
    <property type="match status" value="1"/>
</dbReference>
<dbReference type="NCBIfam" id="TIGR00547">
    <property type="entry name" value="lolA"/>
    <property type="match status" value="1"/>
</dbReference>
<comment type="similarity">
    <text evidence="2 10">Belongs to the LolA family.</text>
</comment>
<evidence type="ECO:0000256" key="9">
    <source>
        <dbReference type="ARBA" id="ARBA00023186"/>
    </source>
</evidence>
<evidence type="ECO:0000256" key="6">
    <source>
        <dbReference type="ARBA" id="ARBA00022729"/>
    </source>
</evidence>
<dbReference type="PANTHER" id="PTHR35869:SF1">
    <property type="entry name" value="OUTER-MEMBRANE LIPOPROTEIN CARRIER PROTEIN"/>
    <property type="match status" value="1"/>
</dbReference>
<comment type="caution">
    <text evidence="11">The sequence shown here is derived from an EMBL/GenBank/DDBJ whole genome shotgun (WGS) entry which is preliminary data.</text>
</comment>
<dbReference type="RefSeq" id="WP_259054359.1">
    <property type="nucleotide sequence ID" value="NZ_JANUCT010000004.1"/>
</dbReference>
<keyword evidence="7 10" id="KW-0574">Periplasm</keyword>
<keyword evidence="12" id="KW-1185">Reference proteome</keyword>
<keyword evidence="6" id="KW-0732">Signal</keyword>
<evidence type="ECO:0000256" key="1">
    <source>
        <dbReference type="ARBA" id="ARBA00004418"/>
    </source>
</evidence>
<dbReference type="Gene3D" id="2.50.20.10">
    <property type="entry name" value="Lipoprotein localisation LolA/LolB/LppX"/>
    <property type="match status" value="1"/>
</dbReference>
<dbReference type="Pfam" id="PF03548">
    <property type="entry name" value="LolA"/>
    <property type="match status" value="1"/>
</dbReference>
<dbReference type="GO" id="GO:0042597">
    <property type="term" value="C:periplasmic space"/>
    <property type="evidence" value="ECO:0007669"/>
    <property type="project" value="UniProtKB-SubCell"/>
</dbReference>
<gene>
    <name evidence="10" type="primary">lolA</name>
    <name evidence="11" type="ORF">J2T55_000778</name>
</gene>
<evidence type="ECO:0000256" key="10">
    <source>
        <dbReference type="HAMAP-Rule" id="MF_00240"/>
    </source>
</evidence>
<proteinExistence type="inferred from homology"/>
<comment type="subunit">
    <text evidence="3 10">Monomer.</text>
</comment>
<comment type="function">
    <text evidence="10">Participates in the translocation of lipoproteins from the inner membrane to the outer membrane. Only forms a complex with a lipoprotein if the residue after the N-terminal Cys is not an aspartate (The Asp acts as a targeting signal to indicate that the lipoprotein should stay in the inner membrane).</text>
</comment>
<evidence type="ECO:0000256" key="4">
    <source>
        <dbReference type="ARBA" id="ARBA00014035"/>
    </source>
</evidence>
<name>A0AAE3HKG9_9GAMM</name>
<dbReference type="InterPro" id="IPR018323">
    <property type="entry name" value="OM_lipoprot_carrier_LolA_Pbac"/>
</dbReference>
<reference evidence="11" key="1">
    <citation type="submission" date="2022-08" db="EMBL/GenBank/DDBJ databases">
        <title>Genomic Encyclopedia of Type Strains, Phase III (KMG-III): the genomes of soil and plant-associated and newly described type strains.</title>
        <authorList>
            <person name="Whitman W."/>
        </authorList>
    </citation>
    <scope>NUCLEOTIDE SEQUENCE</scope>
    <source>
        <strain evidence="11">HMT 1</strain>
    </source>
</reference>
<evidence type="ECO:0000256" key="3">
    <source>
        <dbReference type="ARBA" id="ARBA00011245"/>
    </source>
</evidence>
<keyword evidence="11" id="KW-0449">Lipoprotein</keyword>
<dbReference type="Proteomes" id="UP001204445">
    <property type="component" value="Unassembled WGS sequence"/>
</dbReference>
<evidence type="ECO:0000256" key="2">
    <source>
        <dbReference type="ARBA" id="ARBA00007615"/>
    </source>
</evidence>
<sequence length="192" mass="21800">MASVASGEDKLRSFLEDLDSLTADFEQQLRDESGDLLETSRGKLYLQRPGRFDWQYNEPYAQRILTDGDTLWIYDEDLEQVTIRDMEAGMQATPAAILGGSADIDELYDIVDLGELEGYDWVRLESRDEDSQYSDVRLGFDGRKLGMMILSDNFGQTTRIDFSNVELNPGLDTSRFEFTPPDGVDVIDDRAQ</sequence>
<dbReference type="PANTHER" id="PTHR35869">
    <property type="entry name" value="OUTER-MEMBRANE LIPOPROTEIN CARRIER PROTEIN"/>
    <property type="match status" value="1"/>
</dbReference>
<dbReference type="GO" id="GO:0044874">
    <property type="term" value="P:lipoprotein localization to outer membrane"/>
    <property type="evidence" value="ECO:0007669"/>
    <property type="project" value="UniProtKB-UniRule"/>
</dbReference>
<protein>
    <recommendedName>
        <fullName evidence="4 10">Outer-membrane lipoprotein carrier protein</fullName>
    </recommendedName>
</protein>
<keyword evidence="8 10" id="KW-0653">Protein transport</keyword>
<keyword evidence="9 10" id="KW-0143">Chaperone</keyword>